<dbReference type="Proteomes" id="UP000276349">
    <property type="component" value="Unassembled WGS sequence"/>
</dbReference>
<name>A0A3S0HJH1_9BACI</name>
<evidence type="ECO:0000256" key="2">
    <source>
        <dbReference type="ARBA" id="ARBA00023015"/>
    </source>
</evidence>
<dbReference type="PROSITE" id="PS50931">
    <property type="entry name" value="HTH_LYSR"/>
    <property type="match status" value="1"/>
</dbReference>
<dbReference type="Gene3D" id="3.40.190.290">
    <property type="match status" value="1"/>
</dbReference>
<dbReference type="InterPro" id="IPR005119">
    <property type="entry name" value="LysR_subst-bd"/>
</dbReference>
<evidence type="ECO:0000256" key="3">
    <source>
        <dbReference type="ARBA" id="ARBA00023125"/>
    </source>
</evidence>
<dbReference type="PANTHER" id="PTHR30419:SF28">
    <property type="entry name" value="HTH-TYPE TRANSCRIPTIONAL REGULATOR BSDA"/>
    <property type="match status" value="1"/>
</dbReference>
<accession>A0A3S0HJH1</accession>
<dbReference type="InterPro" id="IPR050950">
    <property type="entry name" value="HTH-type_LysR_regulators"/>
</dbReference>
<dbReference type="Pfam" id="PF03466">
    <property type="entry name" value="LysR_substrate"/>
    <property type="match status" value="1"/>
</dbReference>
<evidence type="ECO:0000256" key="1">
    <source>
        <dbReference type="ARBA" id="ARBA00009437"/>
    </source>
</evidence>
<evidence type="ECO:0000313" key="6">
    <source>
        <dbReference type="EMBL" id="RTQ90798.1"/>
    </source>
</evidence>
<keyword evidence="4" id="KW-0804">Transcription</keyword>
<dbReference type="SUPFAM" id="SSF53850">
    <property type="entry name" value="Periplasmic binding protein-like II"/>
    <property type="match status" value="1"/>
</dbReference>
<comment type="caution">
    <text evidence="6">The sequence shown here is derived from an EMBL/GenBank/DDBJ whole genome shotgun (WGS) entry which is preliminary data.</text>
</comment>
<evidence type="ECO:0000259" key="5">
    <source>
        <dbReference type="PROSITE" id="PS50931"/>
    </source>
</evidence>
<dbReference type="CDD" id="cd05466">
    <property type="entry name" value="PBP2_LTTR_substrate"/>
    <property type="match status" value="1"/>
</dbReference>
<comment type="similarity">
    <text evidence="1">Belongs to the LysR transcriptional regulatory family.</text>
</comment>
<dbReference type="Gene3D" id="1.10.10.10">
    <property type="entry name" value="Winged helix-like DNA-binding domain superfamily/Winged helix DNA-binding domain"/>
    <property type="match status" value="1"/>
</dbReference>
<dbReference type="EMBL" id="RXNR01000046">
    <property type="protein sequence ID" value="RTQ90798.1"/>
    <property type="molecule type" value="Genomic_DNA"/>
</dbReference>
<dbReference type="OrthoDB" id="9803735at2"/>
<gene>
    <name evidence="6" type="ORF">EKG35_14430</name>
</gene>
<dbReference type="GO" id="GO:0003700">
    <property type="term" value="F:DNA-binding transcription factor activity"/>
    <property type="evidence" value="ECO:0007669"/>
    <property type="project" value="InterPro"/>
</dbReference>
<dbReference type="InterPro" id="IPR036390">
    <property type="entry name" value="WH_DNA-bd_sf"/>
</dbReference>
<keyword evidence="7" id="KW-1185">Reference proteome</keyword>
<dbReference type="Pfam" id="PF00126">
    <property type="entry name" value="HTH_1"/>
    <property type="match status" value="1"/>
</dbReference>
<keyword evidence="3" id="KW-0238">DNA-binding</keyword>
<organism evidence="6 7">
    <name type="scientific">Lysinibacillus telephonicus</name>
    <dbReference type="NCBI Taxonomy" id="1714840"/>
    <lineage>
        <taxon>Bacteria</taxon>
        <taxon>Bacillati</taxon>
        <taxon>Bacillota</taxon>
        <taxon>Bacilli</taxon>
        <taxon>Bacillales</taxon>
        <taxon>Bacillaceae</taxon>
        <taxon>Lysinibacillus</taxon>
    </lineage>
</organism>
<dbReference type="PRINTS" id="PR00039">
    <property type="entry name" value="HTHLYSR"/>
</dbReference>
<dbReference type="SUPFAM" id="SSF46785">
    <property type="entry name" value="Winged helix' DNA-binding domain"/>
    <property type="match status" value="1"/>
</dbReference>
<dbReference type="InterPro" id="IPR036388">
    <property type="entry name" value="WH-like_DNA-bd_sf"/>
</dbReference>
<protein>
    <submittedName>
        <fullName evidence="6">LysR family transcriptional regulator</fullName>
    </submittedName>
</protein>
<dbReference type="GO" id="GO:0005829">
    <property type="term" value="C:cytosol"/>
    <property type="evidence" value="ECO:0007669"/>
    <property type="project" value="TreeGrafter"/>
</dbReference>
<evidence type="ECO:0000313" key="7">
    <source>
        <dbReference type="Proteomes" id="UP000276349"/>
    </source>
</evidence>
<dbReference type="PANTHER" id="PTHR30419">
    <property type="entry name" value="HTH-TYPE TRANSCRIPTIONAL REGULATOR YBHD"/>
    <property type="match status" value="1"/>
</dbReference>
<sequence>MLINMTRRGGGMDLKHLKNFMVIVEEDVNMSKAAKRLHISQPPLSQQMKIIEETLGIELFERRGRKLDLTPHGKILYERVKKIINLYDEMKTEMTELGKGVKGQITLAVSIFYSAIFQSSILFERIKQFCRDYPNIKIKIVHTDGNQLFTRMDAREIDLVILNLPVDEGVFEYIPLEKQDFVFIMPASWELNLPSFEIPFRKIEQFPLMLLKRDTGYGLYEKVLEHCERHQFTPNLVVESNNILTIIAMVDAGIGATILPQSVLKQFPNQNLKAYQFSDTKFYSESILMWLKERYLTEATQIFLNYFDKPNIVKELNKIEQSMRVGDF</sequence>
<proteinExistence type="inferred from homology"/>
<dbReference type="InterPro" id="IPR000847">
    <property type="entry name" value="LysR_HTH_N"/>
</dbReference>
<dbReference type="GO" id="GO:0003677">
    <property type="term" value="F:DNA binding"/>
    <property type="evidence" value="ECO:0007669"/>
    <property type="project" value="UniProtKB-KW"/>
</dbReference>
<feature type="domain" description="HTH lysR-type" evidence="5">
    <location>
        <begin position="12"/>
        <end position="70"/>
    </location>
</feature>
<dbReference type="FunFam" id="1.10.10.10:FF:000001">
    <property type="entry name" value="LysR family transcriptional regulator"/>
    <property type="match status" value="1"/>
</dbReference>
<dbReference type="AlphaFoldDB" id="A0A3S0HJH1"/>
<keyword evidence="2" id="KW-0805">Transcription regulation</keyword>
<reference evidence="6 7" key="1">
    <citation type="submission" date="2018-12" db="EMBL/GenBank/DDBJ databases">
        <authorList>
            <person name="Yu L."/>
        </authorList>
    </citation>
    <scope>NUCLEOTIDE SEQUENCE [LARGE SCALE GENOMIC DNA]</scope>
    <source>
        <strain evidence="6 7">S5H2222</strain>
    </source>
</reference>
<evidence type="ECO:0000256" key="4">
    <source>
        <dbReference type="ARBA" id="ARBA00023163"/>
    </source>
</evidence>